<dbReference type="Gene3D" id="2.40.50.40">
    <property type="match status" value="1"/>
</dbReference>
<dbReference type="InterPro" id="IPR016197">
    <property type="entry name" value="Chromo-like_dom_sf"/>
</dbReference>
<dbReference type="EMBL" id="LODT01000011">
    <property type="protein sequence ID" value="KYR01188.1"/>
    <property type="molecule type" value="Genomic_DNA"/>
</dbReference>
<dbReference type="PANTHER" id="PTHR37984:SF5">
    <property type="entry name" value="PROTEIN NYNRIN-LIKE"/>
    <property type="match status" value="1"/>
</dbReference>
<sequence length="394" mass="45015">MPLPIPSRPFTDISMDFLKLPMTVSGKDNLLVIVCRLSKYVILIPCTSKITAEETAELFINHVLTDHGAPRTIVSDRDPKFTADLWSHLMKRLNVKIKMTVPGRPQADGQTERANRTIIETLMKIGNRNNWDLDIKLTQLALNTAVNTSTKLSPASIVLGYDPKLPSTATNTINDYKDSRDNIKTNTLIAQSNMLEAQLNQARYYNVGRKQIYYSTGDLILVKRSKLNTSLIADYSNEKKLFGRFCGPFRVIKTFDNNVTIRISNKNKKTHTLNVNDIKLFNDEDNIIGKFETDEYQIKDVQMIMSKRQRTYGRGSRTEYLARFNGLNEDHDIWYAESHLLRTDLGSQLVQDYNDSLEIDAIDLVDPENQDIQYTDNESELSDVQDESSDEDFP</sequence>
<feature type="compositionally biased region" description="Acidic residues" evidence="1">
    <location>
        <begin position="377"/>
        <end position="394"/>
    </location>
</feature>
<evidence type="ECO:0000259" key="2">
    <source>
        <dbReference type="PROSITE" id="PS50994"/>
    </source>
</evidence>
<dbReference type="GO" id="GO:0015074">
    <property type="term" value="P:DNA integration"/>
    <property type="evidence" value="ECO:0007669"/>
    <property type="project" value="InterPro"/>
</dbReference>
<comment type="caution">
    <text evidence="3">The sequence shown here is derived from an EMBL/GenBank/DDBJ whole genome shotgun (WGS) entry which is preliminary data.</text>
</comment>
<reference evidence="3 4" key="1">
    <citation type="submission" date="2015-12" db="EMBL/GenBank/DDBJ databases">
        <title>Dictyostelia acquired genes for synthesis and detection of signals that induce cell-type specialization by lateral gene transfer from prokaryotes.</title>
        <authorList>
            <person name="Gloeckner G."/>
            <person name="Schaap P."/>
        </authorList>
    </citation>
    <scope>NUCLEOTIDE SEQUENCE [LARGE SCALE GENOMIC DNA]</scope>
    <source>
        <strain evidence="3 4">TK</strain>
    </source>
</reference>
<keyword evidence="4" id="KW-1185">Reference proteome</keyword>
<dbReference type="InterPro" id="IPR036397">
    <property type="entry name" value="RNaseH_sf"/>
</dbReference>
<evidence type="ECO:0000256" key="1">
    <source>
        <dbReference type="SAM" id="MobiDB-lite"/>
    </source>
</evidence>
<dbReference type="PROSITE" id="PS50994">
    <property type="entry name" value="INTEGRASE"/>
    <property type="match status" value="1"/>
</dbReference>
<dbReference type="STRING" id="361077.A0A152A4M0"/>
<dbReference type="Gene3D" id="3.30.420.10">
    <property type="entry name" value="Ribonuclease H-like superfamily/Ribonuclease H"/>
    <property type="match status" value="1"/>
</dbReference>
<dbReference type="InterPro" id="IPR050951">
    <property type="entry name" value="Retrovirus_Pol_polyprotein"/>
</dbReference>
<dbReference type="PANTHER" id="PTHR37984">
    <property type="entry name" value="PROTEIN CBG26694"/>
    <property type="match status" value="1"/>
</dbReference>
<dbReference type="Proteomes" id="UP000076078">
    <property type="component" value="Unassembled WGS sequence"/>
</dbReference>
<dbReference type="SUPFAM" id="SSF53098">
    <property type="entry name" value="Ribonuclease H-like"/>
    <property type="match status" value="1"/>
</dbReference>
<organism evidence="3 4">
    <name type="scientific">Tieghemostelium lacteum</name>
    <name type="common">Slime mold</name>
    <name type="synonym">Dictyostelium lacteum</name>
    <dbReference type="NCBI Taxonomy" id="361077"/>
    <lineage>
        <taxon>Eukaryota</taxon>
        <taxon>Amoebozoa</taxon>
        <taxon>Evosea</taxon>
        <taxon>Eumycetozoa</taxon>
        <taxon>Dictyostelia</taxon>
        <taxon>Dictyosteliales</taxon>
        <taxon>Raperosteliaceae</taxon>
        <taxon>Tieghemostelium</taxon>
    </lineage>
</organism>
<feature type="region of interest" description="Disordered" evidence="1">
    <location>
        <begin position="375"/>
        <end position="394"/>
    </location>
</feature>
<dbReference type="Pfam" id="PF00665">
    <property type="entry name" value="rve"/>
    <property type="match status" value="1"/>
</dbReference>
<evidence type="ECO:0000313" key="3">
    <source>
        <dbReference type="EMBL" id="KYR01188.1"/>
    </source>
</evidence>
<dbReference type="AlphaFoldDB" id="A0A152A4M0"/>
<accession>A0A152A4M0</accession>
<proteinExistence type="predicted"/>
<dbReference type="InParanoid" id="A0A152A4M0"/>
<dbReference type="InterPro" id="IPR001584">
    <property type="entry name" value="Integrase_cat-core"/>
</dbReference>
<dbReference type="OMA" id="VTHEWHR"/>
<protein>
    <submittedName>
        <fullName evidence="3">LTR-retrotransposon skipper</fullName>
    </submittedName>
</protein>
<dbReference type="OrthoDB" id="8057740at2759"/>
<gene>
    <name evidence="3" type="ORF">DLAC_02305</name>
</gene>
<dbReference type="GO" id="GO:0003676">
    <property type="term" value="F:nucleic acid binding"/>
    <property type="evidence" value="ECO:0007669"/>
    <property type="project" value="InterPro"/>
</dbReference>
<feature type="domain" description="Integrase catalytic" evidence="2">
    <location>
        <begin position="5"/>
        <end position="171"/>
    </location>
</feature>
<dbReference type="InterPro" id="IPR012337">
    <property type="entry name" value="RNaseH-like_sf"/>
</dbReference>
<dbReference type="SUPFAM" id="SSF54160">
    <property type="entry name" value="Chromo domain-like"/>
    <property type="match status" value="1"/>
</dbReference>
<name>A0A152A4M0_TIELA</name>
<evidence type="ECO:0000313" key="4">
    <source>
        <dbReference type="Proteomes" id="UP000076078"/>
    </source>
</evidence>